<feature type="compositionally biased region" description="Polar residues" evidence="6">
    <location>
        <begin position="11"/>
        <end position="33"/>
    </location>
</feature>
<feature type="transmembrane region" description="Helical" evidence="7">
    <location>
        <begin position="122"/>
        <end position="143"/>
    </location>
</feature>
<comment type="caution">
    <text evidence="9">The sequence shown here is derived from an EMBL/GenBank/DDBJ whole genome shotgun (WGS) entry which is preliminary data.</text>
</comment>
<dbReference type="CDD" id="cd17316">
    <property type="entry name" value="MFS_SV2_like"/>
    <property type="match status" value="1"/>
</dbReference>
<dbReference type="InterPro" id="IPR020846">
    <property type="entry name" value="MFS_dom"/>
</dbReference>
<feature type="transmembrane region" description="Helical" evidence="7">
    <location>
        <begin position="178"/>
        <end position="197"/>
    </location>
</feature>
<dbReference type="GO" id="GO:0022857">
    <property type="term" value="F:transmembrane transporter activity"/>
    <property type="evidence" value="ECO:0007669"/>
    <property type="project" value="InterPro"/>
</dbReference>
<reference evidence="9 10" key="1">
    <citation type="submission" date="2019-06" db="EMBL/GenBank/DDBJ databases">
        <title>Amycolatopsis alkalitolerans sp. nov., isolated from Gastrodia elata Blume.</title>
        <authorList>
            <person name="Narsing Rao M.P."/>
            <person name="Li W.J."/>
        </authorList>
    </citation>
    <scope>NUCLEOTIDE SEQUENCE [LARGE SCALE GENOMIC DNA]</scope>
    <source>
        <strain evidence="9 10">SYSUP0005</strain>
    </source>
</reference>
<dbReference type="InterPro" id="IPR005829">
    <property type="entry name" value="Sugar_transporter_CS"/>
</dbReference>
<evidence type="ECO:0000256" key="1">
    <source>
        <dbReference type="ARBA" id="ARBA00004651"/>
    </source>
</evidence>
<feature type="transmembrane region" description="Helical" evidence="7">
    <location>
        <begin position="313"/>
        <end position="332"/>
    </location>
</feature>
<feature type="transmembrane region" description="Helical" evidence="7">
    <location>
        <begin position="344"/>
        <end position="366"/>
    </location>
</feature>
<feature type="transmembrane region" description="Helical" evidence="7">
    <location>
        <begin position="94"/>
        <end position="116"/>
    </location>
</feature>
<dbReference type="AlphaFoldDB" id="A0A5C4M510"/>
<dbReference type="Proteomes" id="UP000305546">
    <property type="component" value="Unassembled WGS sequence"/>
</dbReference>
<evidence type="ECO:0000256" key="6">
    <source>
        <dbReference type="SAM" id="MobiDB-lite"/>
    </source>
</evidence>
<feature type="domain" description="Major facilitator superfamily (MFS) profile" evidence="8">
    <location>
        <begin position="85"/>
        <end position="493"/>
    </location>
</feature>
<keyword evidence="2" id="KW-0813">Transport</keyword>
<dbReference type="GO" id="GO:0005886">
    <property type="term" value="C:plasma membrane"/>
    <property type="evidence" value="ECO:0007669"/>
    <property type="project" value="UniProtKB-SubCell"/>
</dbReference>
<keyword evidence="10" id="KW-1185">Reference proteome</keyword>
<sequence length="523" mass="54169">MRPGAWPWRSSARSSLPGWTSRSGTISSPSRAGSTPKWRAGSSNDGRGVVVHREVSPPMAGTTGTDGHLLHRLDHSPFTPRHARIYLTALAGHFFDGFTINLTGFALPGVIATFAITSGEAGALSSALFAGMLVGAAAAGIVSDRFGRRYPLAASILVFGGFSLLAAAAWSYPVLVTARALQGVGLGAEIAIVLPYIAEFVPSRQRGPLITLATAAWLIGLPVASGVAIAIVPSLGWRALFYVGALPVLIALLVALTLPESVRYLARKGRHRKATGIVEQLTGRPAAGATMPAAHGGAGGSVRDLVRGRYRRYTIAVWVMEVCAGAFLYGLSTWLPTVLKSRGIGLLSSFGYTGIITASGVAGAVVAGQLVNRVGRRVALAPAFLASGLLCLLWGGVSGTAAVVVTGALATFFGSGIAGSTLFVYASELYPTANRATGLGWAAAWQKVGGLLMPVTVGFVLSWHLSSYVFFVFFAVISVIAAVAGTIATLETRGKTVEQIAAELSTPDSGHLVTATVESRTND</sequence>
<dbReference type="PANTHER" id="PTHR23511:SF34">
    <property type="entry name" value="SYNAPTIC VESICLE GLYCOPROTEIN 2"/>
    <property type="match status" value="1"/>
</dbReference>
<dbReference type="Gene3D" id="1.20.1250.20">
    <property type="entry name" value="MFS general substrate transporter like domains"/>
    <property type="match status" value="1"/>
</dbReference>
<feature type="transmembrane region" description="Helical" evidence="7">
    <location>
        <begin position="438"/>
        <end position="462"/>
    </location>
</feature>
<evidence type="ECO:0000313" key="9">
    <source>
        <dbReference type="EMBL" id="TNC26495.1"/>
    </source>
</evidence>
<evidence type="ECO:0000259" key="8">
    <source>
        <dbReference type="PROSITE" id="PS50850"/>
    </source>
</evidence>
<evidence type="ECO:0000256" key="5">
    <source>
        <dbReference type="ARBA" id="ARBA00023136"/>
    </source>
</evidence>
<dbReference type="SUPFAM" id="SSF103473">
    <property type="entry name" value="MFS general substrate transporter"/>
    <property type="match status" value="1"/>
</dbReference>
<dbReference type="EMBL" id="VDFW01000008">
    <property type="protein sequence ID" value="TNC26495.1"/>
    <property type="molecule type" value="Genomic_DNA"/>
</dbReference>
<keyword evidence="3 7" id="KW-0812">Transmembrane</keyword>
<feature type="transmembrane region" description="Helical" evidence="7">
    <location>
        <begin position="209"/>
        <end position="233"/>
    </location>
</feature>
<feature type="transmembrane region" description="Helical" evidence="7">
    <location>
        <begin position="150"/>
        <end position="172"/>
    </location>
</feature>
<keyword evidence="5 7" id="KW-0472">Membrane</keyword>
<feature type="transmembrane region" description="Helical" evidence="7">
    <location>
        <begin position="468"/>
        <end position="490"/>
    </location>
</feature>
<protein>
    <submittedName>
        <fullName evidence="9">MFS transporter</fullName>
    </submittedName>
</protein>
<evidence type="ECO:0000256" key="7">
    <source>
        <dbReference type="SAM" id="Phobius"/>
    </source>
</evidence>
<dbReference type="PROSITE" id="PS00217">
    <property type="entry name" value="SUGAR_TRANSPORT_2"/>
    <property type="match status" value="1"/>
</dbReference>
<dbReference type="PROSITE" id="PS00216">
    <property type="entry name" value="SUGAR_TRANSPORT_1"/>
    <property type="match status" value="1"/>
</dbReference>
<dbReference type="InterPro" id="IPR036259">
    <property type="entry name" value="MFS_trans_sf"/>
</dbReference>
<evidence type="ECO:0000313" key="10">
    <source>
        <dbReference type="Proteomes" id="UP000305546"/>
    </source>
</evidence>
<dbReference type="InterPro" id="IPR011701">
    <property type="entry name" value="MFS"/>
</dbReference>
<evidence type="ECO:0000256" key="2">
    <source>
        <dbReference type="ARBA" id="ARBA00022448"/>
    </source>
</evidence>
<name>A0A5C4M510_9PSEU</name>
<feature type="transmembrane region" description="Helical" evidence="7">
    <location>
        <begin position="378"/>
        <end position="397"/>
    </location>
</feature>
<comment type="subcellular location">
    <subcellularLocation>
        <location evidence="1">Cell membrane</location>
        <topology evidence="1">Multi-pass membrane protein</topology>
    </subcellularLocation>
</comment>
<evidence type="ECO:0000256" key="4">
    <source>
        <dbReference type="ARBA" id="ARBA00022989"/>
    </source>
</evidence>
<accession>A0A5C4M510</accession>
<feature type="region of interest" description="Disordered" evidence="6">
    <location>
        <begin position="1"/>
        <end position="49"/>
    </location>
</feature>
<keyword evidence="4 7" id="KW-1133">Transmembrane helix</keyword>
<dbReference type="PROSITE" id="PS50850">
    <property type="entry name" value="MFS"/>
    <property type="match status" value="1"/>
</dbReference>
<evidence type="ECO:0000256" key="3">
    <source>
        <dbReference type="ARBA" id="ARBA00022692"/>
    </source>
</evidence>
<gene>
    <name evidence="9" type="ORF">FG385_12140</name>
</gene>
<feature type="transmembrane region" description="Helical" evidence="7">
    <location>
        <begin position="239"/>
        <end position="258"/>
    </location>
</feature>
<feature type="transmembrane region" description="Helical" evidence="7">
    <location>
        <begin position="403"/>
        <end position="426"/>
    </location>
</feature>
<dbReference type="PANTHER" id="PTHR23511">
    <property type="entry name" value="SYNAPTIC VESICLE GLYCOPROTEIN 2"/>
    <property type="match status" value="1"/>
</dbReference>
<organism evidence="9 10">
    <name type="scientific">Amycolatopsis alkalitolerans</name>
    <dbReference type="NCBI Taxonomy" id="2547244"/>
    <lineage>
        <taxon>Bacteria</taxon>
        <taxon>Bacillati</taxon>
        <taxon>Actinomycetota</taxon>
        <taxon>Actinomycetes</taxon>
        <taxon>Pseudonocardiales</taxon>
        <taxon>Pseudonocardiaceae</taxon>
        <taxon>Amycolatopsis</taxon>
    </lineage>
</organism>
<proteinExistence type="predicted"/>
<dbReference type="Pfam" id="PF07690">
    <property type="entry name" value="MFS_1"/>
    <property type="match status" value="1"/>
</dbReference>